<comment type="caution">
    <text evidence="2">The sequence shown here is derived from an EMBL/GenBank/DDBJ whole genome shotgun (WGS) entry which is preliminary data.</text>
</comment>
<evidence type="ECO:0000256" key="1">
    <source>
        <dbReference type="SAM" id="Phobius"/>
    </source>
</evidence>
<keyword evidence="1" id="KW-0472">Membrane</keyword>
<protein>
    <submittedName>
        <fullName evidence="2">Sigma-w pathway protein ysdB</fullName>
    </submittedName>
</protein>
<organism evidence="2 3">
    <name type="scientific">Lederbergia citrisecunda</name>
    <dbReference type="NCBI Taxonomy" id="2833583"/>
    <lineage>
        <taxon>Bacteria</taxon>
        <taxon>Bacillati</taxon>
        <taxon>Bacillota</taxon>
        <taxon>Bacilli</taxon>
        <taxon>Bacillales</taxon>
        <taxon>Bacillaceae</taxon>
        <taxon>Lederbergia</taxon>
    </lineage>
</organism>
<gene>
    <name evidence="2" type="ORF">KHA93_09695</name>
</gene>
<dbReference type="Proteomes" id="UP000682713">
    <property type="component" value="Unassembled WGS sequence"/>
</dbReference>
<sequence>MIYVLRLAIFAFIIYLIYKIVKFILDPKRKLESAHEQKKYFFYDIPDNIRKNFLITYNGIMFEGEKYLGTTDRSFEVVSIFIWPHNADLLKGLSYDDFVYIENEVKLRYPDSEIDWKSPIKELMARKSNN</sequence>
<dbReference type="RefSeq" id="WP_213110559.1">
    <property type="nucleotide sequence ID" value="NZ_JAGYPJ010000001.1"/>
</dbReference>
<proteinExistence type="predicted"/>
<keyword evidence="1" id="KW-0812">Transmembrane</keyword>
<keyword evidence="3" id="KW-1185">Reference proteome</keyword>
<feature type="transmembrane region" description="Helical" evidence="1">
    <location>
        <begin position="6"/>
        <end position="25"/>
    </location>
</feature>
<evidence type="ECO:0000313" key="3">
    <source>
        <dbReference type="Proteomes" id="UP000682713"/>
    </source>
</evidence>
<reference evidence="2 3" key="1">
    <citation type="submission" date="2021-05" db="EMBL/GenBank/DDBJ databases">
        <title>Novel Bacillus species.</title>
        <authorList>
            <person name="Liu G."/>
        </authorList>
    </citation>
    <scope>NUCLEOTIDE SEQUENCE [LARGE SCALE GENOMIC DNA]</scope>
    <source>
        <strain evidence="2 3">FJAT-49732</strain>
    </source>
</reference>
<keyword evidence="1" id="KW-1133">Transmembrane helix</keyword>
<name>A0A942TM60_9BACI</name>
<dbReference type="EMBL" id="JAGYPJ010000001">
    <property type="protein sequence ID" value="MBS4199928.1"/>
    <property type="molecule type" value="Genomic_DNA"/>
</dbReference>
<accession>A0A942TM60</accession>
<dbReference type="AlphaFoldDB" id="A0A942TM60"/>
<evidence type="ECO:0000313" key="2">
    <source>
        <dbReference type="EMBL" id="MBS4199928.1"/>
    </source>
</evidence>